<keyword evidence="1" id="KW-0343">GTPase activation</keyword>
<evidence type="ECO:0000256" key="2">
    <source>
        <dbReference type="SAM" id="Coils"/>
    </source>
</evidence>
<dbReference type="EMBL" id="JNVN01000290">
    <property type="protein sequence ID" value="KHJ35728.1"/>
    <property type="molecule type" value="Genomic_DNA"/>
</dbReference>
<name>A0A0B1PBV2_UNCNE</name>
<protein>
    <recommendedName>
        <fullName evidence="8">RhoGAP domain-containing protein</fullName>
    </recommendedName>
</protein>
<evidence type="ECO:0008006" key="8">
    <source>
        <dbReference type="Google" id="ProtNLM"/>
    </source>
</evidence>
<keyword evidence="7" id="KW-1185">Reference proteome</keyword>
<dbReference type="STRING" id="52586.A0A0B1PBV2"/>
<accession>A0A0B1PBV2</accession>
<feature type="compositionally biased region" description="Polar residues" evidence="3">
    <location>
        <begin position="280"/>
        <end position="304"/>
    </location>
</feature>
<feature type="compositionally biased region" description="Polar residues" evidence="3">
    <location>
        <begin position="482"/>
        <end position="492"/>
    </location>
</feature>
<feature type="compositionally biased region" description="Basic and acidic residues" evidence="3">
    <location>
        <begin position="808"/>
        <end position="818"/>
    </location>
</feature>
<feature type="compositionally biased region" description="Basic and acidic residues" evidence="3">
    <location>
        <begin position="748"/>
        <end position="761"/>
    </location>
</feature>
<dbReference type="SUPFAM" id="SSF48350">
    <property type="entry name" value="GTPase activation domain, GAP"/>
    <property type="match status" value="1"/>
</dbReference>
<feature type="region of interest" description="Disordered" evidence="3">
    <location>
        <begin position="736"/>
        <end position="761"/>
    </location>
</feature>
<dbReference type="PROSITE" id="PS50003">
    <property type="entry name" value="PH_DOMAIN"/>
    <property type="match status" value="1"/>
</dbReference>
<reference evidence="6 7" key="1">
    <citation type="journal article" date="2014" name="BMC Genomics">
        <title>Adaptive genomic structural variation in the grape powdery mildew pathogen, Erysiphe necator.</title>
        <authorList>
            <person name="Jones L."/>
            <person name="Riaz S."/>
            <person name="Morales-Cruz A."/>
            <person name="Amrine K.C."/>
            <person name="McGuire B."/>
            <person name="Gubler W.D."/>
            <person name="Walker M.A."/>
            <person name="Cantu D."/>
        </authorList>
    </citation>
    <scope>NUCLEOTIDE SEQUENCE [LARGE SCALE GENOMIC DNA]</scope>
    <source>
        <strain evidence="7">c</strain>
    </source>
</reference>
<feature type="compositionally biased region" description="Low complexity" evidence="3">
    <location>
        <begin position="904"/>
        <end position="921"/>
    </location>
</feature>
<dbReference type="SMART" id="SM00324">
    <property type="entry name" value="RhoGAP"/>
    <property type="match status" value="1"/>
</dbReference>
<dbReference type="Gene3D" id="3.30.1520.10">
    <property type="entry name" value="Phox-like domain"/>
    <property type="match status" value="1"/>
</dbReference>
<dbReference type="PROSITE" id="PS50238">
    <property type="entry name" value="RHOGAP"/>
    <property type="match status" value="1"/>
</dbReference>
<dbReference type="AlphaFoldDB" id="A0A0B1PBV2"/>
<dbReference type="InterPro" id="IPR008936">
    <property type="entry name" value="Rho_GTPase_activation_prot"/>
</dbReference>
<evidence type="ECO:0000256" key="1">
    <source>
        <dbReference type="ARBA" id="ARBA00022468"/>
    </source>
</evidence>
<feature type="domain" description="PH" evidence="4">
    <location>
        <begin position="688"/>
        <end position="803"/>
    </location>
</feature>
<dbReference type="PANTHER" id="PTHR23176:SF129">
    <property type="entry name" value="RHO GTPASE ACTIVATING PROTEIN AT 16F, ISOFORM E-RELATED"/>
    <property type="match status" value="1"/>
</dbReference>
<dbReference type="SMART" id="SM00233">
    <property type="entry name" value="PH"/>
    <property type="match status" value="1"/>
</dbReference>
<feature type="region of interest" description="Disordered" evidence="3">
    <location>
        <begin position="400"/>
        <end position="516"/>
    </location>
</feature>
<feature type="domain" description="Rho-GAP" evidence="5">
    <location>
        <begin position="977"/>
        <end position="1183"/>
    </location>
</feature>
<dbReference type="PANTHER" id="PTHR23176">
    <property type="entry name" value="RHO/RAC/CDC GTPASE-ACTIVATING PROTEIN"/>
    <property type="match status" value="1"/>
</dbReference>
<evidence type="ECO:0000259" key="5">
    <source>
        <dbReference type="PROSITE" id="PS50238"/>
    </source>
</evidence>
<dbReference type="Gene3D" id="1.10.555.10">
    <property type="entry name" value="Rho GTPase activation protein"/>
    <property type="match status" value="1"/>
</dbReference>
<feature type="compositionally biased region" description="Basic and acidic residues" evidence="3">
    <location>
        <begin position="305"/>
        <end position="322"/>
    </location>
</feature>
<feature type="compositionally biased region" description="Polar residues" evidence="3">
    <location>
        <begin position="736"/>
        <end position="747"/>
    </location>
</feature>
<dbReference type="GO" id="GO:0007165">
    <property type="term" value="P:signal transduction"/>
    <property type="evidence" value="ECO:0007669"/>
    <property type="project" value="InterPro"/>
</dbReference>
<feature type="compositionally biased region" description="Polar residues" evidence="3">
    <location>
        <begin position="415"/>
        <end position="444"/>
    </location>
</feature>
<dbReference type="Proteomes" id="UP000030854">
    <property type="component" value="Unassembled WGS sequence"/>
</dbReference>
<feature type="compositionally biased region" description="Low complexity" evidence="3">
    <location>
        <begin position="227"/>
        <end position="248"/>
    </location>
</feature>
<feature type="compositionally biased region" description="Polar residues" evidence="3">
    <location>
        <begin position="834"/>
        <end position="843"/>
    </location>
</feature>
<dbReference type="GO" id="GO:0005938">
    <property type="term" value="C:cell cortex"/>
    <property type="evidence" value="ECO:0007669"/>
    <property type="project" value="UniProtKB-ARBA"/>
</dbReference>
<dbReference type="OMA" id="HQMFSDL"/>
<feature type="compositionally biased region" description="Polar residues" evidence="3">
    <location>
        <begin position="105"/>
        <end position="118"/>
    </location>
</feature>
<evidence type="ECO:0000313" key="7">
    <source>
        <dbReference type="Proteomes" id="UP000030854"/>
    </source>
</evidence>
<feature type="compositionally biased region" description="Basic and acidic residues" evidence="3">
    <location>
        <begin position="472"/>
        <end position="481"/>
    </location>
</feature>
<dbReference type="InterPro" id="IPR050729">
    <property type="entry name" value="Rho-GAP"/>
</dbReference>
<sequence>MARTTPRSFSNESVLSYFTENHLSKASQDVNFSTEITNLVSTVGSAEVVIAYLLKEKKAQAAQNSQLWRLVDKQRGMILGLNKDLERVLRDKDRYRKKFRELAAKTSTTDSANSNEKLNSNDENETDVAENYSNGISENANSVEVRISDESVPESPTDLVVATYPMIPKFEDFSHQGLADLGQLEFKIPFPSEQYLHLKCQSDLDHGYQDEAQSTDKIMTQMASIEKSSSSDSLTPKPSLKSPFPSMKEAVIEGPPEIRENRGINSQSRKASPAYLDLGNGSNSKFRSHSAQGISLLNEGQQDTSLHDDDTEKHNYEENGTKKEKKSLASLASGSEEEIISHNIKNIETESSLNSLCEKPVNATKRSSNSSDKKINASIVRTSPDLIPTPLRNSLFSTFRGSTGLPSSPRHMHVTATSTKTISNPKNTINSPPVSPTTNNSDESSFPLLSPTTSVHSNPPSSRSRPSTKLTKSTEDIKQETYDSTSPTISSNKQDKKAKHNKNNEKSESQNNLGASDDNIFRGFLSEEYPGLLLPPNALAKVNVKVASSRMKPSRASIMFPKNTEEDPVFTLALFSKSDQRELWRVEKDFISLSLLDQTLKECSNYNAKFPERSLFSGHAPAKVDARRQALNDYLGAILIIQNDVTAALEICKYLSLNALGAIAENFSSIDMPIKANALSLGKGSGGKPLKNGYLTKRGKNFGGWKARYFVLDGPMLYYFESPGGPRLGSIRLQSAQIGKQSQPNEKSISHGEGDESEGKYRHAFLILEPKRKESSSVIRHVLCAESDSERDQWVEALCQYINYKNKDEKDSSHEKHGQPITSSDNNKIKAKSQKNQASNGPNDSIFRGISYEDTQPKNKPILGPKNDNSEDFSPTESSIDQESLEISSQPQSPNGVSKQSFISQGQTGLSSSQSNSQSSLNEKISFEKIKHRKRSFFGFGTKTKIHTESSDFGSTIVSNNQLFNDQQNLAKNIFGASLSIAVKHSRPADADVEIPAVVYRCIEYLDTKNAFHEEGIFRLSGSNLVIKRLRERFNSEGDINLLLDDQYYDIHAVASLLKLYLRELPSTILTRQLHAEFLAVNDLSDPNERISALKKLVGRLPSENQALLKYLISFLIKIVGNSDVNKMTIRNVGIVFSPTLNIPSAILSLFIQQYSKIFGVEPDYRPIPASDSSSLNSSNEINGTQLPSVAKNREISKVASKLAGPTFIKSISASKSYRQNIPESLPAKVKRRDSNMFGMNVTGFNQRRGSFNK</sequence>
<proteinExistence type="predicted"/>
<feature type="region of interest" description="Disordered" evidence="3">
    <location>
        <begin position="105"/>
        <end position="127"/>
    </location>
</feature>
<organism evidence="6 7">
    <name type="scientific">Uncinula necator</name>
    <name type="common">Grape powdery mildew</name>
    <dbReference type="NCBI Taxonomy" id="52586"/>
    <lineage>
        <taxon>Eukaryota</taxon>
        <taxon>Fungi</taxon>
        <taxon>Dikarya</taxon>
        <taxon>Ascomycota</taxon>
        <taxon>Pezizomycotina</taxon>
        <taxon>Leotiomycetes</taxon>
        <taxon>Erysiphales</taxon>
        <taxon>Erysiphaceae</taxon>
        <taxon>Erysiphe</taxon>
    </lineage>
</organism>
<feature type="compositionally biased region" description="Polar residues" evidence="3">
    <location>
        <begin position="872"/>
        <end position="903"/>
    </location>
</feature>
<feature type="coiled-coil region" evidence="2">
    <location>
        <begin position="78"/>
        <end position="105"/>
    </location>
</feature>
<gene>
    <name evidence="6" type="ORF">EV44_g1832</name>
</gene>
<dbReference type="InterPro" id="IPR000198">
    <property type="entry name" value="RhoGAP_dom"/>
</dbReference>
<dbReference type="Pfam" id="PF00169">
    <property type="entry name" value="PH"/>
    <property type="match status" value="1"/>
</dbReference>
<dbReference type="FunFam" id="2.30.29.30:FF:000452">
    <property type="entry name" value="Rho GTPase activator (Bem3)"/>
    <property type="match status" value="1"/>
</dbReference>
<evidence type="ECO:0000313" key="6">
    <source>
        <dbReference type="EMBL" id="KHJ35728.1"/>
    </source>
</evidence>
<dbReference type="Gene3D" id="2.30.29.30">
    <property type="entry name" value="Pleckstrin-homology domain (PH domain)/Phosphotyrosine-binding domain (PTB)"/>
    <property type="match status" value="1"/>
</dbReference>
<evidence type="ECO:0000256" key="3">
    <source>
        <dbReference type="SAM" id="MobiDB-lite"/>
    </source>
</evidence>
<evidence type="ECO:0000259" key="4">
    <source>
        <dbReference type="PROSITE" id="PS50003"/>
    </source>
</evidence>
<comment type="caution">
    <text evidence="6">The sequence shown here is derived from an EMBL/GenBank/DDBJ whole genome shotgun (WGS) entry which is preliminary data.</text>
</comment>
<dbReference type="SUPFAM" id="SSF50729">
    <property type="entry name" value="PH domain-like"/>
    <property type="match status" value="1"/>
</dbReference>
<dbReference type="InterPro" id="IPR001849">
    <property type="entry name" value="PH_domain"/>
</dbReference>
<dbReference type="InterPro" id="IPR011993">
    <property type="entry name" value="PH-like_dom_sf"/>
</dbReference>
<dbReference type="GO" id="GO:0005096">
    <property type="term" value="F:GTPase activator activity"/>
    <property type="evidence" value="ECO:0007669"/>
    <property type="project" value="UniProtKB-KW"/>
</dbReference>
<feature type="region of interest" description="Disordered" evidence="3">
    <location>
        <begin position="808"/>
        <end position="921"/>
    </location>
</feature>
<keyword evidence="2" id="KW-0175">Coiled coil</keyword>
<feature type="compositionally biased region" description="Low complexity" evidence="3">
    <location>
        <begin position="457"/>
        <end position="471"/>
    </location>
</feature>
<dbReference type="GO" id="GO:0035091">
    <property type="term" value="F:phosphatidylinositol binding"/>
    <property type="evidence" value="ECO:0007669"/>
    <property type="project" value="InterPro"/>
</dbReference>
<dbReference type="InterPro" id="IPR036871">
    <property type="entry name" value="PX_dom_sf"/>
</dbReference>
<dbReference type="SUPFAM" id="SSF64268">
    <property type="entry name" value="PX domain"/>
    <property type="match status" value="1"/>
</dbReference>
<dbReference type="Pfam" id="PF00620">
    <property type="entry name" value="RhoGAP"/>
    <property type="match status" value="1"/>
</dbReference>
<feature type="region of interest" description="Disordered" evidence="3">
    <location>
        <begin position="223"/>
        <end position="327"/>
    </location>
</feature>
<dbReference type="HOGENOM" id="CLU_002671_0_0_1"/>